<dbReference type="GO" id="GO:0003712">
    <property type="term" value="F:transcription coregulator activity"/>
    <property type="evidence" value="ECO:0007669"/>
    <property type="project" value="InterPro"/>
</dbReference>
<dbReference type="GO" id="GO:0006357">
    <property type="term" value="P:regulation of transcription by RNA polymerase II"/>
    <property type="evidence" value="ECO:0007669"/>
    <property type="project" value="TreeGrafter"/>
</dbReference>
<dbReference type="Pfam" id="PF12090">
    <property type="entry name" value="Spt20_SEP"/>
    <property type="match status" value="1"/>
</dbReference>
<evidence type="ECO:0000313" key="4">
    <source>
        <dbReference type="Proteomes" id="UP000187609"/>
    </source>
</evidence>
<protein>
    <recommendedName>
        <fullName evidence="2">Spt20-like SEP domain-containing protein</fullName>
    </recommendedName>
</protein>
<accession>A0A1J6HWC5</accession>
<evidence type="ECO:0000256" key="1">
    <source>
        <dbReference type="SAM" id="MobiDB-lite"/>
    </source>
</evidence>
<dbReference type="InterPro" id="IPR021950">
    <property type="entry name" value="Spt20"/>
</dbReference>
<dbReference type="PANTHER" id="PTHR13526:SF8">
    <property type="entry name" value="TRANSCRIPTION FACTOR SPT20 HOMOLOG"/>
    <property type="match status" value="1"/>
</dbReference>
<proteinExistence type="predicted"/>
<dbReference type="AlphaFoldDB" id="A0A1J6HWC5"/>
<dbReference type="Gramene" id="OIS97164">
    <property type="protein sequence ID" value="OIS97164"/>
    <property type="gene ID" value="A4A49_08144"/>
</dbReference>
<evidence type="ECO:0000259" key="2">
    <source>
        <dbReference type="Pfam" id="PF12090"/>
    </source>
</evidence>
<dbReference type="InterPro" id="IPR046468">
    <property type="entry name" value="Spt20-like_SEP"/>
</dbReference>
<dbReference type="STRING" id="49451.A0A1J6HWC5"/>
<sequence>MGISFKVSKTGTRFRPKPIRSKSETSTTTAGKDNAVAVEVTDTKGRTYSLVPQTEFDSPSAAKITEVMGLSCGNNLLQELSAPGCLLCCSNESGHQTSEVVPKFLHPYDSASETLFSAIESGRLPGDILEDIPCKYVGGTLVCEVWDYRKCFAKAGQSVPSATGSPFISRLCLKLSLKNVVKDIPLISDNAWTYGDLMEVESGILRALEPQLCLDPTPKLDRLWNNPVSSKLSLGLGNIFRKRLRGTPEVTVTSNSRIHGKNVCIDRVTESSKSGPLVQQPLHDNLNAQDNVPTDMLTLKGDSFVSKASVPASPLVSHLSKYQMGVQSPRRIMQDHKPDIVLNASVSFPAAPDRMLSYTNQ</sequence>
<feature type="region of interest" description="Disordered" evidence="1">
    <location>
        <begin position="1"/>
        <end position="30"/>
    </location>
</feature>
<dbReference type="EMBL" id="MJEQ01037193">
    <property type="protein sequence ID" value="OIS97164.1"/>
    <property type="molecule type" value="Genomic_DNA"/>
</dbReference>
<feature type="domain" description="Spt20-like SEP" evidence="2">
    <location>
        <begin position="100"/>
        <end position="223"/>
    </location>
</feature>
<keyword evidence="4" id="KW-1185">Reference proteome</keyword>
<comment type="caution">
    <text evidence="3">The sequence shown here is derived from an EMBL/GenBank/DDBJ whole genome shotgun (WGS) entry which is preliminary data.</text>
</comment>
<gene>
    <name evidence="3" type="ORF">A4A49_08144</name>
</gene>
<evidence type="ECO:0000313" key="3">
    <source>
        <dbReference type="EMBL" id="OIS97164.1"/>
    </source>
</evidence>
<dbReference type="PANTHER" id="PTHR13526">
    <property type="entry name" value="TRANSCRIPTION FACTOR SPT20 HOMOLOG"/>
    <property type="match status" value="1"/>
</dbReference>
<name>A0A1J6HWC5_NICAT</name>
<dbReference type="GO" id="GO:0000124">
    <property type="term" value="C:SAGA complex"/>
    <property type="evidence" value="ECO:0007669"/>
    <property type="project" value="InterPro"/>
</dbReference>
<organism evidence="3 4">
    <name type="scientific">Nicotiana attenuata</name>
    <name type="common">Coyote tobacco</name>
    <dbReference type="NCBI Taxonomy" id="49451"/>
    <lineage>
        <taxon>Eukaryota</taxon>
        <taxon>Viridiplantae</taxon>
        <taxon>Streptophyta</taxon>
        <taxon>Embryophyta</taxon>
        <taxon>Tracheophyta</taxon>
        <taxon>Spermatophyta</taxon>
        <taxon>Magnoliopsida</taxon>
        <taxon>eudicotyledons</taxon>
        <taxon>Gunneridae</taxon>
        <taxon>Pentapetalae</taxon>
        <taxon>asterids</taxon>
        <taxon>lamiids</taxon>
        <taxon>Solanales</taxon>
        <taxon>Solanaceae</taxon>
        <taxon>Nicotianoideae</taxon>
        <taxon>Nicotianeae</taxon>
        <taxon>Nicotiana</taxon>
    </lineage>
</organism>
<dbReference type="Proteomes" id="UP000187609">
    <property type="component" value="Unassembled WGS sequence"/>
</dbReference>
<reference evidence="3" key="1">
    <citation type="submission" date="2016-11" db="EMBL/GenBank/DDBJ databases">
        <title>The genome of Nicotiana attenuata.</title>
        <authorList>
            <person name="Xu S."/>
            <person name="Brockmoeller T."/>
            <person name="Gaquerel E."/>
            <person name="Navarro A."/>
            <person name="Kuhl H."/>
            <person name="Gase K."/>
            <person name="Ling Z."/>
            <person name="Zhou W."/>
            <person name="Kreitzer C."/>
            <person name="Stanke M."/>
            <person name="Tang H."/>
            <person name="Lyons E."/>
            <person name="Pandey P."/>
            <person name="Pandey S.P."/>
            <person name="Timmermann B."/>
            <person name="Baldwin I.T."/>
        </authorList>
    </citation>
    <scope>NUCLEOTIDE SEQUENCE [LARGE SCALE GENOMIC DNA]</scope>
    <source>
        <strain evidence="3">UT</strain>
    </source>
</reference>